<evidence type="ECO:0000256" key="3">
    <source>
        <dbReference type="ARBA" id="ARBA00022989"/>
    </source>
</evidence>
<protein>
    <recommendedName>
        <fullName evidence="6">Ig-like domain-containing protein</fullName>
    </recommendedName>
</protein>
<reference evidence="7 8" key="1">
    <citation type="submission" date="2020-06" db="EMBL/GenBank/DDBJ databases">
        <authorList>
            <person name="Li R."/>
            <person name="Bekaert M."/>
        </authorList>
    </citation>
    <scope>NUCLEOTIDE SEQUENCE [LARGE SCALE GENOMIC DNA]</scope>
    <source>
        <strain evidence="8">wild</strain>
    </source>
</reference>
<dbReference type="PANTHER" id="PTHR45889:SF8">
    <property type="entry name" value="IG-LIKE DOMAIN-CONTAINING PROTEIN"/>
    <property type="match status" value="1"/>
</dbReference>
<dbReference type="GO" id="GO:0016020">
    <property type="term" value="C:membrane"/>
    <property type="evidence" value="ECO:0007669"/>
    <property type="project" value="UniProtKB-SubCell"/>
</dbReference>
<dbReference type="InterPro" id="IPR003598">
    <property type="entry name" value="Ig_sub2"/>
</dbReference>
<dbReference type="Gene3D" id="2.60.40.10">
    <property type="entry name" value="Immunoglobulins"/>
    <property type="match status" value="2"/>
</dbReference>
<dbReference type="InterPro" id="IPR013106">
    <property type="entry name" value="Ig_V-set"/>
</dbReference>
<sequence>MPKLSNCSTCEALSHGLSTLKGSTVQLECPETVTESRSLSWYIRSGSNSIIYTINSDINPSLQSDLHQRLNITGNHTIGEYHLSISDVRESDEGTYECSISGTINRYRVKLTVVVEPYSVNTDNVLPDDKLQGTEGLDLIITCRAVGGKPTPDVKLLISGSIAATGKQSLQHTLSTISSSYDLKPLPPLFLQKSVVTEDTVPLNVSCTSHDSRPAANFTWLIGQNNKDVTINSSESRTLNSSTETFTVTSMLIYRVDRAYNGHVTCEARNIISSNASSSALLNIKRK</sequence>
<dbReference type="EMBL" id="CACVKT020006131">
    <property type="protein sequence ID" value="CAC5399924.1"/>
    <property type="molecule type" value="Genomic_DNA"/>
</dbReference>
<comment type="subcellular location">
    <subcellularLocation>
        <location evidence="1">Membrane</location>
        <topology evidence="1">Single-pass membrane protein</topology>
    </subcellularLocation>
</comment>
<evidence type="ECO:0000256" key="2">
    <source>
        <dbReference type="ARBA" id="ARBA00022692"/>
    </source>
</evidence>
<evidence type="ECO:0000313" key="7">
    <source>
        <dbReference type="EMBL" id="CAC5399924.1"/>
    </source>
</evidence>
<keyword evidence="8" id="KW-1185">Reference proteome</keyword>
<evidence type="ECO:0000313" key="8">
    <source>
        <dbReference type="Proteomes" id="UP000507470"/>
    </source>
</evidence>
<dbReference type="InterPro" id="IPR013162">
    <property type="entry name" value="CD80_C2-set"/>
</dbReference>
<keyword evidence="4" id="KW-0472">Membrane</keyword>
<dbReference type="Pfam" id="PF08205">
    <property type="entry name" value="C2-set_2"/>
    <property type="match status" value="1"/>
</dbReference>
<evidence type="ECO:0000256" key="4">
    <source>
        <dbReference type="ARBA" id="ARBA00023136"/>
    </source>
</evidence>
<dbReference type="PROSITE" id="PS50835">
    <property type="entry name" value="IG_LIKE"/>
    <property type="match status" value="2"/>
</dbReference>
<dbReference type="InterPro" id="IPR007110">
    <property type="entry name" value="Ig-like_dom"/>
</dbReference>
<dbReference type="InterPro" id="IPR036179">
    <property type="entry name" value="Ig-like_dom_sf"/>
</dbReference>
<keyword evidence="2" id="KW-0812">Transmembrane</keyword>
<dbReference type="InterPro" id="IPR003599">
    <property type="entry name" value="Ig_sub"/>
</dbReference>
<dbReference type="SMART" id="SM00409">
    <property type="entry name" value="IG"/>
    <property type="match status" value="2"/>
</dbReference>
<name>A0A6J8CY41_MYTCO</name>
<gene>
    <name evidence="7" type="ORF">MCOR_34146</name>
</gene>
<evidence type="ECO:0000256" key="5">
    <source>
        <dbReference type="ARBA" id="ARBA00023157"/>
    </source>
</evidence>
<dbReference type="AlphaFoldDB" id="A0A6J8CY41"/>
<evidence type="ECO:0000256" key="1">
    <source>
        <dbReference type="ARBA" id="ARBA00004167"/>
    </source>
</evidence>
<dbReference type="Proteomes" id="UP000507470">
    <property type="component" value="Unassembled WGS sequence"/>
</dbReference>
<feature type="domain" description="Ig-like" evidence="6">
    <location>
        <begin position="2"/>
        <end position="112"/>
    </location>
</feature>
<dbReference type="InterPro" id="IPR013783">
    <property type="entry name" value="Ig-like_fold"/>
</dbReference>
<dbReference type="SUPFAM" id="SSF48726">
    <property type="entry name" value="Immunoglobulin"/>
    <property type="match status" value="2"/>
</dbReference>
<feature type="domain" description="Ig-like" evidence="6">
    <location>
        <begin position="187"/>
        <end position="283"/>
    </location>
</feature>
<dbReference type="PANTHER" id="PTHR45889">
    <property type="entry name" value="IG-LIKE DOMAIN-CONTAINING PROTEIN"/>
    <property type="match status" value="1"/>
</dbReference>
<keyword evidence="3" id="KW-1133">Transmembrane helix</keyword>
<dbReference type="Pfam" id="PF07686">
    <property type="entry name" value="V-set"/>
    <property type="match status" value="1"/>
</dbReference>
<accession>A0A6J8CY41</accession>
<organism evidence="7 8">
    <name type="scientific">Mytilus coruscus</name>
    <name type="common">Sea mussel</name>
    <dbReference type="NCBI Taxonomy" id="42192"/>
    <lineage>
        <taxon>Eukaryota</taxon>
        <taxon>Metazoa</taxon>
        <taxon>Spiralia</taxon>
        <taxon>Lophotrochozoa</taxon>
        <taxon>Mollusca</taxon>
        <taxon>Bivalvia</taxon>
        <taxon>Autobranchia</taxon>
        <taxon>Pteriomorphia</taxon>
        <taxon>Mytilida</taxon>
        <taxon>Mytiloidea</taxon>
        <taxon>Mytilidae</taxon>
        <taxon>Mytilinae</taxon>
        <taxon>Mytilus</taxon>
    </lineage>
</organism>
<dbReference type="SMART" id="SM00408">
    <property type="entry name" value="IGc2"/>
    <property type="match status" value="2"/>
</dbReference>
<keyword evidence="5" id="KW-1015">Disulfide bond</keyword>
<proteinExistence type="predicted"/>
<dbReference type="OrthoDB" id="6147305at2759"/>
<evidence type="ECO:0000259" key="6">
    <source>
        <dbReference type="PROSITE" id="PS50835"/>
    </source>
</evidence>